<gene>
    <name evidence="1" type="ORF">QFZ46_003604</name>
</gene>
<evidence type="ECO:0000313" key="1">
    <source>
        <dbReference type="EMBL" id="MDQ0645444.1"/>
    </source>
</evidence>
<accession>A0ABU0PFK0</accession>
<reference evidence="1 2" key="1">
    <citation type="submission" date="2023-07" db="EMBL/GenBank/DDBJ databases">
        <title>Comparative genomics of wheat-associated soil bacteria to identify genetic determinants of phenazine resistance.</title>
        <authorList>
            <person name="Mouncey N."/>
        </authorList>
    </citation>
    <scope>NUCLEOTIDE SEQUENCE [LARGE SCALE GENOMIC DNA]</scope>
    <source>
        <strain evidence="1 2">W2I7</strain>
    </source>
</reference>
<sequence length="110" mass="12156">MKWSMADSPSIAIIIEGSPHLPPPLLKELYGITGRSSVELSSAIIAGRNVYAAALFGNDHVEVAPRLEKTAVFCERNHLRFRVEETYENEISRIDVATMRGILESAGEPF</sequence>
<comment type="caution">
    <text evidence="1">The sequence shown here is derived from an EMBL/GenBank/DDBJ whole genome shotgun (WGS) entry which is preliminary data.</text>
</comment>
<dbReference type="EMBL" id="JAUSXK010000001">
    <property type="protein sequence ID" value="MDQ0645444.1"/>
    <property type="molecule type" value="Genomic_DNA"/>
</dbReference>
<evidence type="ECO:0000313" key="2">
    <source>
        <dbReference type="Proteomes" id="UP001239085"/>
    </source>
</evidence>
<name>A0ABU0PFK0_9MICO</name>
<dbReference type="Proteomes" id="UP001239085">
    <property type="component" value="Unassembled WGS sequence"/>
</dbReference>
<proteinExistence type="predicted"/>
<protein>
    <submittedName>
        <fullName evidence="1">Uncharacterized protein</fullName>
    </submittedName>
</protein>
<keyword evidence="2" id="KW-1185">Reference proteome</keyword>
<organism evidence="1 2">
    <name type="scientific">Microbacterium murale</name>
    <dbReference type="NCBI Taxonomy" id="1081040"/>
    <lineage>
        <taxon>Bacteria</taxon>
        <taxon>Bacillati</taxon>
        <taxon>Actinomycetota</taxon>
        <taxon>Actinomycetes</taxon>
        <taxon>Micrococcales</taxon>
        <taxon>Microbacteriaceae</taxon>
        <taxon>Microbacterium</taxon>
    </lineage>
</organism>